<dbReference type="AlphaFoldDB" id="A0A0S2IDE1"/>
<dbReference type="GO" id="GO:0003899">
    <property type="term" value="F:DNA-directed RNA polymerase activity"/>
    <property type="evidence" value="ECO:0007669"/>
    <property type="project" value="InterPro"/>
</dbReference>
<evidence type="ECO:0000313" key="6">
    <source>
        <dbReference type="EMBL" id="ALO21673.1"/>
    </source>
</evidence>
<feature type="domain" description="DNA-directed RNA polymerase RpoA/D/Rpb3-type" evidence="5">
    <location>
        <begin position="131"/>
        <end position="164"/>
    </location>
</feature>
<evidence type="ECO:0000259" key="5">
    <source>
        <dbReference type="Pfam" id="PF01193"/>
    </source>
</evidence>
<dbReference type="SUPFAM" id="SSF55257">
    <property type="entry name" value="RBP11-like subunits of RNA polymerase"/>
    <property type="match status" value="1"/>
</dbReference>
<dbReference type="EMBL" id="KT625356">
    <property type="protein sequence ID" value="ALO21673.1"/>
    <property type="molecule type" value="Genomic_DNA"/>
</dbReference>
<name>A0A0S2IDE1_9CHLO</name>
<evidence type="ECO:0000256" key="2">
    <source>
        <dbReference type="ARBA" id="ARBA00023163"/>
    </source>
</evidence>
<dbReference type="GO" id="GO:0046983">
    <property type="term" value="F:protein dimerization activity"/>
    <property type="evidence" value="ECO:0007669"/>
    <property type="project" value="InterPro"/>
</dbReference>
<geneLocation type="chloroplast" evidence="6"/>
<dbReference type="Pfam" id="PF01193">
    <property type="entry name" value="RNA_pol_L"/>
    <property type="match status" value="1"/>
</dbReference>
<dbReference type="Gene3D" id="3.30.1360.10">
    <property type="entry name" value="RNA polymerase, RBP11-like subunit"/>
    <property type="match status" value="1"/>
</dbReference>
<sequence>RPSSPWKTGSGARWPPPRRGRNATRPFGEGPPTEISVPRRGSMAAPGHQGGQVISEGPRWPAPAIEGHRPKADGQRSCPTIEPPPLLKQGGKEAIEGGGRTAQVHHNLADLVNTYSTTELQNLNNTLHPLKKETTQLHTIILEIWTNGSIHPNEALKIGLNKLSTVFLNLGKGHGHRSMGPES</sequence>
<feature type="non-terminal residue" evidence="6">
    <location>
        <position position="1"/>
    </location>
</feature>
<proteinExistence type="predicted"/>
<evidence type="ECO:0000256" key="4">
    <source>
        <dbReference type="SAM" id="MobiDB-lite"/>
    </source>
</evidence>
<feature type="region of interest" description="Disordered" evidence="4">
    <location>
        <begin position="1"/>
        <end position="87"/>
    </location>
</feature>
<keyword evidence="6" id="KW-0934">Plastid</keyword>
<protein>
    <recommendedName>
        <fullName evidence="3">Plastid-encoded RNA polymerase subunit alpha</fullName>
    </recommendedName>
</protein>
<organism evidence="6">
    <name type="scientific">Stephanosphaera pluvialis</name>
    <dbReference type="NCBI Taxonomy" id="51712"/>
    <lineage>
        <taxon>Eukaryota</taxon>
        <taxon>Viridiplantae</taxon>
        <taxon>Chlorophyta</taxon>
        <taxon>core chlorophytes</taxon>
        <taxon>Chlorophyceae</taxon>
        <taxon>CS clade</taxon>
        <taxon>Chlamydomonadales</taxon>
        <taxon>Haematococcaceae</taxon>
        <taxon>Stephanosphaera</taxon>
    </lineage>
</organism>
<dbReference type="InterPro" id="IPR036603">
    <property type="entry name" value="RBP11-like"/>
</dbReference>
<keyword evidence="6" id="KW-0150">Chloroplast</keyword>
<reference evidence="6" key="1">
    <citation type="journal article" date="2015" name="BMC Evol. Biol.">
        <title>Chloroplast phylogenomic analysis of chlorophyte green algae identifies a novel lineage sister to the Sphaeropleales (Chlorophyceae).</title>
        <authorList>
            <person name="Lemieux C."/>
            <person name="Vincent A.T."/>
            <person name="Labarre A."/>
            <person name="Otis C."/>
            <person name="Turmel M."/>
        </authorList>
    </citation>
    <scope>NUCLEOTIDE SEQUENCE</scope>
</reference>
<dbReference type="GO" id="GO:0000428">
    <property type="term" value="C:DNA-directed RNA polymerase complex"/>
    <property type="evidence" value="ECO:0007669"/>
    <property type="project" value="UniProtKB-KW"/>
</dbReference>
<accession>A0A0S2IDE1</accession>
<evidence type="ECO:0000256" key="1">
    <source>
        <dbReference type="ARBA" id="ARBA00022478"/>
    </source>
</evidence>
<dbReference type="InterPro" id="IPR011263">
    <property type="entry name" value="DNA-dir_RNA_pol_RpoA/D/Rpb3"/>
</dbReference>
<dbReference type="GO" id="GO:0006351">
    <property type="term" value="P:DNA-templated transcription"/>
    <property type="evidence" value="ECO:0007669"/>
    <property type="project" value="InterPro"/>
</dbReference>
<gene>
    <name evidence="6" type="primary">rpoAd</name>
</gene>
<keyword evidence="2" id="KW-0804">Transcription</keyword>
<evidence type="ECO:0000256" key="3">
    <source>
        <dbReference type="ARBA" id="ARBA00031776"/>
    </source>
</evidence>
<keyword evidence="1" id="KW-0240">DNA-directed RNA polymerase</keyword>